<sequence length="204" mass="22797">MTSEHGLSVVMSFAQRFQDLQQHRDSKDALITLDLTAAIESRREHQQQVQKYKQSYDWLRQENEDLKNRNPYVLLLLDGDGLLFQEHWIKKGIEGGKAAAYALRSAIYEQCGSRADDVEVVARVVANLGGLSRAMQRDGCIDNASELKDFTLGFTQAKASFDFVDVGYGKERADSKIKGSAPPPNVDQRAHVPDLCCSPFTNST</sequence>
<evidence type="ECO:0000256" key="1">
    <source>
        <dbReference type="SAM" id="Coils"/>
    </source>
</evidence>
<gene>
    <name evidence="3" type="ORF">S40285_03083</name>
</gene>
<keyword evidence="4" id="KW-1185">Reference proteome</keyword>
<feature type="domain" description="DUF7923" evidence="2">
    <location>
        <begin position="67"/>
        <end position="179"/>
    </location>
</feature>
<organism evidence="3 4">
    <name type="scientific">Stachybotrys chlorohalonatus (strain IBT 40285)</name>
    <dbReference type="NCBI Taxonomy" id="1283841"/>
    <lineage>
        <taxon>Eukaryota</taxon>
        <taxon>Fungi</taxon>
        <taxon>Dikarya</taxon>
        <taxon>Ascomycota</taxon>
        <taxon>Pezizomycotina</taxon>
        <taxon>Sordariomycetes</taxon>
        <taxon>Hypocreomycetidae</taxon>
        <taxon>Hypocreales</taxon>
        <taxon>Stachybotryaceae</taxon>
        <taxon>Stachybotrys</taxon>
    </lineage>
</organism>
<feature type="coiled-coil region" evidence="1">
    <location>
        <begin position="42"/>
        <end position="69"/>
    </location>
</feature>
<dbReference type="AlphaFoldDB" id="A0A084QRT8"/>
<keyword evidence="1" id="KW-0175">Coiled coil</keyword>
<dbReference type="HOGENOM" id="CLU_1344025_0_0_1"/>
<dbReference type="OrthoDB" id="3512845at2759"/>
<evidence type="ECO:0000313" key="4">
    <source>
        <dbReference type="Proteomes" id="UP000028524"/>
    </source>
</evidence>
<dbReference type="InParanoid" id="A0A084QRT8"/>
<accession>A0A084QRT8</accession>
<dbReference type="PANTHER" id="PTHR37543">
    <property type="entry name" value="CCCH ZINC FINGER DNA BINDING PROTEIN (AFU_ORTHOLOGUE AFUA_5G12760)"/>
    <property type="match status" value="1"/>
</dbReference>
<name>A0A084QRT8_STAC4</name>
<dbReference type="Pfam" id="PF25540">
    <property type="entry name" value="DUF7923"/>
    <property type="match status" value="1"/>
</dbReference>
<proteinExistence type="predicted"/>
<dbReference type="STRING" id="1283841.A0A084QRT8"/>
<protein>
    <recommendedName>
        <fullName evidence="2">DUF7923 domain-containing protein</fullName>
    </recommendedName>
</protein>
<reference evidence="3 4" key="1">
    <citation type="journal article" date="2014" name="BMC Genomics">
        <title>Comparative genome sequencing reveals chemotype-specific gene clusters in the toxigenic black mold Stachybotrys.</title>
        <authorList>
            <person name="Semeiks J."/>
            <person name="Borek D."/>
            <person name="Otwinowski Z."/>
            <person name="Grishin N.V."/>
        </authorList>
    </citation>
    <scope>NUCLEOTIDE SEQUENCE [LARGE SCALE GENOMIC DNA]</scope>
    <source>
        <strain evidence="3 4">IBT 40285</strain>
    </source>
</reference>
<dbReference type="Proteomes" id="UP000028524">
    <property type="component" value="Unassembled WGS sequence"/>
</dbReference>
<evidence type="ECO:0000259" key="2">
    <source>
        <dbReference type="Pfam" id="PF25540"/>
    </source>
</evidence>
<dbReference type="PANTHER" id="PTHR37543:SF1">
    <property type="entry name" value="CCCH ZINC FINGER DNA BINDING PROTEIN (AFU_ORTHOLOGUE AFUA_5G12760)"/>
    <property type="match status" value="1"/>
</dbReference>
<dbReference type="InterPro" id="IPR057683">
    <property type="entry name" value="DUF7923"/>
</dbReference>
<evidence type="ECO:0000313" key="3">
    <source>
        <dbReference type="EMBL" id="KFA66673.1"/>
    </source>
</evidence>
<dbReference type="EMBL" id="KL660417">
    <property type="protein sequence ID" value="KFA66673.1"/>
    <property type="molecule type" value="Genomic_DNA"/>
</dbReference>